<organism evidence="2">
    <name type="scientific">hydrothermal vent metagenome</name>
    <dbReference type="NCBI Taxonomy" id="652676"/>
    <lineage>
        <taxon>unclassified sequences</taxon>
        <taxon>metagenomes</taxon>
        <taxon>ecological metagenomes</taxon>
    </lineage>
</organism>
<evidence type="ECO:0008006" key="3">
    <source>
        <dbReference type="Google" id="ProtNLM"/>
    </source>
</evidence>
<dbReference type="AlphaFoldDB" id="A0A3B0WRN3"/>
<evidence type="ECO:0000256" key="1">
    <source>
        <dbReference type="SAM" id="MobiDB-lite"/>
    </source>
</evidence>
<sequence>MKLLNRSFVMALFIFSTSVFLSACSSDGEERAQYMDAHSVGELEIPPRLTAPDTSGAMQLPEPAKKADCN</sequence>
<name>A0A3B0WRN3_9ZZZZ</name>
<feature type="region of interest" description="Disordered" evidence="1">
    <location>
        <begin position="45"/>
        <end position="70"/>
    </location>
</feature>
<evidence type="ECO:0000313" key="2">
    <source>
        <dbReference type="EMBL" id="VAW58021.1"/>
    </source>
</evidence>
<dbReference type="EMBL" id="UOFG01000010">
    <property type="protein sequence ID" value="VAW58021.1"/>
    <property type="molecule type" value="Genomic_DNA"/>
</dbReference>
<reference evidence="2" key="1">
    <citation type="submission" date="2018-06" db="EMBL/GenBank/DDBJ databases">
        <authorList>
            <person name="Zhirakovskaya E."/>
        </authorList>
    </citation>
    <scope>NUCLEOTIDE SEQUENCE</scope>
</reference>
<protein>
    <recommendedName>
        <fullName evidence="3">Lipoprotein</fullName>
    </recommendedName>
</protein>
<dbReference type="PROSITE" id="PS51257">
    <property type="entry name" value="PROKAR_LIPOPROTEIN"/>
    <property type="match status" value="1"/>
</dbReference>
<proteinExistence type="predicted"/>
<accession>A0A3B0WRN3</accession>
<gene>
    <name evidence="2" type="ORF">MNBD_GAMMA11-2467</name>
</gene>